<gene>
    <name evidence="2" type="ORF">AFUS01_LOCUS16832</name>
</gene>
<feature type="region of interest" description="Disordered" evidence="1">
    <location>
        <begin position="22"/>
        <end position="46"/>
    </location>
</feature>
<keyword evidence="3" id="KW-1185">Reference proteome</keyword>
<protein>
    <submittedName>
        <fullName evidence="2">Uncharacterized protein</fullName>
    </submittedName>
</protein>
<dbReference type="AlphaFoldDB" id="A0A8J2KMF4"/>
<accession>A0A8J2KMF4</accession>
<dbReference type="EMBL" id="CAJVCH010157242">
    <property type="protein sequence ID" value="CAG7728021.1"/>
    <property type="molecule type" value="Genomic_DNA"/>
</dbReference>
<name>A0A8J2KMF4_9HEXA</name>
<comment type="caution">
    <text evidence="2">The sequence shown here is derived from an EMBL/GenBank/DDBJ whole genome shotgun (WGS) entry which is preliminary data.</text>
</comment>
<sequence length="86" mass="9343">MLWLPYVSMLLDVTGQEDLGMKSPGAIPFENEAPGKRNGWREGSSGLGFKEKEQALSLNLSPAEGCTVNVTGSVDTQNPILVNYTW</sequence>
<reference evidence="2" key="1">
    <citation type="submission" date="2021-06" db="EMBL/GenBank/DDBJ databases">
        <authorList>
            <person name="Hodson N. C."/>
            <person name="Mongue J. A."/>
            <person name="Jaron S. K."/>
        </authorList>
    </citation>
    <scope>NUCLEOTIDE SEQUENCE</scope>
</reference>
<organism evidence="2 3">
    <name type="scientific">Allacma fusca</name>
    <dbReference type="NCBI Taxonomy" id="39272"/>
    <lineage>
        <taxon>Eukaryota</taxon>
        <taxon>Metazoa</taxon>
        <taxon>Ecdysozoa</taxon>
        <taxon>Arthropoda</taxon>
        <taxon>Hexapoda</taxon>
        <taxon>Collembola</taxon>
        <taxon>Symphypleona</taxon>
        <taxon>Sminthuridae</taxon>
        <taxon>Allacma</taxon>
    </lineage>
</organism>
<evidence type="ECO:0000256" key="1">
    <source>
        <dbReference type="SAM" id="MobiDB-lite"/>
    </source>
</evidence>
<dbReference type="Proteomes" id="UP000708208">
    <property type="component" value="Unassembled WGS sequence"/>
</dbReference>
<proteinExistence type="predicted"/>
<evidence type="ECO:0000313" key="2">
    <source>
        <dbReference type="EMBL" id="CAG7728021.1"/>
    </source>
</evidence>
<evidence type="ECO:0000313" key="3">
    <source>
        <dbReference type="Proteomes" id="UP000708208"/>
    </source>
</evidence>